<organism evidence="7 8">
    <name type="scientific">Deinobacterium chartae</name>
    <dbReference type="NCBI Taxonomy" id="521158"/>
    <lineage>
        <taxon>Bacteria</taxon>
        <taxon>Thermotogati</taxon>
        <taxon>Deinococcota</taxon>
        <taxon>Deinococci</taxon>
        <taxon>Deinococcales</taxon>
        <taxon>Deinococcaceae</taxon>
        <taxon>Deinobacterium</taxon>
    </lineage>
</organism>
<feature type="transmembrane region" description="Helical" evidence="6">
    <location>
        <begin position="114"/>
        <end position="133"/>
    </location>
</feature>
<reference evidence="7 8" key="1">
    <citation type="submission" date="2020-08" db="EMBL/GenBank/DDBJ databases">
        <title>Genomic Encyclopedia of Type Strains, Phase IV (KMG-IV): sequencing the most valuable type-strain genomes for metagenomic binning, comparative biology and taxonomic classification.</title>
        <authorList>
            <person name="Goeker M."/>
        </authorList>
    </citation>
    <scope>NUCLEOTIDE SEQUENCE [LARGE SCALE GENOMIC DNA]</scope>
    <source>
        <strain evidence="7 8">DSM 21458</strain>
    </source>
</reference>
<protein>
    <submittedName>
        <fullName evidence="7">O-antigen/teichoic acid export membrane protein</fullName>
    </submittedName>
</protein>
<feature type="transmembrane region" description="Helical" evidence="6">
    <location>
        <begin position="300"/>
        <end position="323"/>
    </location>
</feature>
<sequence>MSRARTLLLGGSALRRNIVRIVGGAAAGQLLVLLSSPLLSRLYGPADFGALAAYASLLSVLLVCVNLRYDFAIVRPKHDEEAFRLLGLALLCALAVSLLLLAAVPLLVPALGTVLPAMLTWLLPLGLLLSGVYQALNYWAVRQGAGRAIGQTRLTQSASMVGLQLLGGVLGGSPLGLVAGYIAGQAAGTGRLVRQVPRSLSTLLRPASLWRTALAYRRFPLLSLPSGLANVAALQLPTLFVAHTYGVETAGWLTLAQRVLGGPLDLLGAGVSQAFMGELSRNQHEPARLHTLFGSVARRLALLGLLVLLAGALCPLLFGPLFGAEWQPAGTLAALLSLMYAGRLLGGALSQTLIVLDRLNWMFAIDLLRLALVLAVFALFKAQGYVALIGAYSVTMALTYLLYFFAARAALQRPLSRNEASS</sequence>
<feature type="transmembrane region" description="Helical" evidence="6">
    <location>
        <begin position="21"/>
        <end position="39"/>
    </location>
</feature>
<evidence type="ECO:0000313" key="8">
    <source>
        <dbReference type="Proteomes" id="UP000569951"/>
    </source>
</evidence>
<evidence type="ECO:0000256" key="5">
    <source>
        <dbReference type="ARBA" id="ARBA00023136"/>
    </source>
</evidence>
<dbReference type="GO" id="GO:0005886">
    <property type="term" value="C:plasma membrane"/>
    <property type="evidence" value="ECO:0007669"/>
    <property type="project" value="UniProtKB-SubCell"/>
</dbReference>
<accession>A0A841HY95</accession>
<feature type="transmembrane region" description="Helical" evidence="6">
    <location>
        <begin position="51"/>
        <end position="71"/>
    </location>
</feature>
<dbReference type="InterPro" id="IPR050833">
    <property type="entry name" value="Poly_Biosynth_Transport"/>
</dbReference>
<dbReference type="PANTHER" id="PTHR30250:SF11">
    <property type="entry name" value="O-ANTIGEN TRANSPORTER-RELATED"/>
    <property type="match status" value="1"/>
</dbReference>
<dbReference type="Proteomes" id="UP000569951">
    <property type="component" value="Unassembled WGS sequence"/>
</dbReference>
<dbReference type="RefSeq" id="WP_343058237.1">
    <property type="nucleotide sequence ID" value="NZ_JACHHG010000004.1"/>
</dbReference>
<dbReference type="Pfam" id="PF13440">
    <property type="entry name" value="Polysacc_synt_3"/>
    <property type="match status" value="1"/>
</dbReference>
<keyword evidence="5 6" id="KW-0472">Membrane</keyword>
<comment type="subcellular location">
    <subcellularLocation>
        <location evidence="1">Cell membrane</location>
        <topology evidence="1">Multi-pass membrane protein</topology>
    </subcellularLocation>
</comment>
<dbReference type="EMBL" id="JACHHG010000004">
    <property type="protein sequence ID" value="MBB6097853.1"/>
    <property type="molecule type" value="Genomic_DNA"/>
</dbReference>
<keyword evidence="8" id="KW-1185">Reference proteome</keyword>
<keyword evidence="3 6" id="KW-0812">Transmembrane</keyword>
<evidence type="ECO:0000256" key="1">
    <source>
        <dbReference type="ARBA" id="ARBA00004651"/>
    </source>
</evidence>
<keyword evidence="4 6" id="KW-1133">Transmembrane helix</keyword>
<evidence type="ECO:0000256" key="4">
    <source>
        <dbReference type="ARBA" id="ARBA00022989"/>
    </source>
</evidence>
<feature type="transmembrane region" description="Helical" evidence="6">
    <location>
        <begin position="386"/>
        <end position="407"/>
    </location>
</feature>
<evidence type="ECO:0000256" key="2">
    <source>
        <dbReference type="ARBA" id="ARBA00022475"/>
    </source>
</evidence>
<evidence type="ECO:0000256" key="3">
    <source>
        <dbReference type="ARBA" id="ARBA00022692"/>
    </source>
</evidence>
<dbReference type="AlphaFoldDB" id="A0A841HY95"/>
<name>A0A841HY95_9DEIO</name>
<dbReference type="PANTHER" id="PTHR30250">
    <property type="entry name" value="PST FAMILY PREDICTED COLANIC ACID TRANSPORTER"/>
    <property type="match status" value="1"/>
</dbReference>
<evidence type="ECO:0000256" key="6">
    <source>
        <dbReference type="SAM" id="Phobius"/>
    </source>
</evidence>
<evidence type="ECO:0000313" key="7">
    <source>
        <dbReference type="EMBL" id="MBB6097853.1"/>
    </source>
</evidence>
<feature type="transmembrane region" description="Helical" evidence="6">
    <location>
        <begin position="83"/>
        <end position="108"/>
    </location>
</feature>
<feature type="transmembrane region" description="Helical" evidence="6">
    <location>
        <begin position="361"/>
        <end position="380"/>
    </location>
</feature>
<comment type="caution">
    <text evidence="7">The sequence shown here is derived from an EMBL/GenBank/DDBJ whole genome shotgun (WGS) entry which is preliminary data.</text>
</comment>
<proteinExistence type="predicted"/>
<gene>
    <name evidence="7" type="ORF">HNR42_001276</name>
</gene>
<feature type="transmembrane region" description="Helical" evidence="6">
    <location>
        <begin position="329"/>
        <end position="349"/>
    </location>
</feature>
<keyword evidence="2" id="KW-1003">Cell membrane</keyword>